<dbReference type="GO" id="GO:0003684">
    <property type="term" value="F:damaged DNA binding"/>
    <property type="evidence" value="ECO:0007669"/>
    <property type="project" value="TreeGrafter"/>
</dbReference>
<dbReference type="PROSITE" id="PS50006">
    <property type="entry name" value="FHA_DOMAIN"/>
    <property type="match status" value="1"/>
</dbReference>
<dbReference type="Gene3D" id="3.40.50.10980">
    <property type="entry name" value="Nibrin, BRCT2 domain"/>
    <property type="match status" value="1"/>
</dbReference>
<feature type="region of interest" description="Disordered" evidence="8">
    <location>
        <begin position="427"/>
        <end position="460"/>
    </location>
</feature>
<reference evidence="11" key="1">
    <citation type="submission" date="2025-08" db="UniProtKB">
        <authorList>
            <consortium name="RefSeq"/>
        </authorList>
    </citation>
    <scope>IDENTIFICATION</scope>
    <source>
        <tissue evidence="11">Entire body</tissue>
    </source>
</reference>
<dbReference type="OrthoDB" id="552194at2759"/>
<dbReference type="GO" id="GO:0030870">
    <property type="term" value="C:Mre11 complex"/>
    <property type="evidence" value="ECO:0007669"/>
    <property type="project" value="InterPro"/>
</dbReference>
<comment type="similarity">
    <text evidence="7">Belongs to the Nibrin family.</text>
</comment>
<evidence type="ECO:0000256" key="7">
    <source>
        <dbReference type="ARBA" id="ARBA00044757"/>
    </source>
</evidence>
<dbReference type="InterPro" id="IPR008984">
    <property type="entry name" value="SMAD_FHA_dom_sf"/>
</dbReference>
<keyword evidence="6" id="KW-0539">Nucleus</keyword>
<dbReference type="GO" id="GO:0000724">
    <property type="term" value="P:double-strand break repair via homologous recombination"/>
    <property type="evidence" value="ECO:0007669"/>
    <property type="project" value="TreeGrafter"/>
</dbReference>
<dbReference type="InterPro" id="IPR040227">
    <property type="entry name" value="Nibrin-rel"/>
</dbReference>
<dbReference type="InterPro" id="IPR000253">
    <property type="entry name" value="FHA_dom"/>
</dbReference>
<dbReference type="GeneID" id="108742978"/>
<dbReference type="Gene3D" id="2.60.200.20">
    <property type="match status" value="1"/>
</dbReference>
<dbReference type="STRING" id="224129.A0A1W4XM57"/>
<evidence type="ECO:0000256" key="2">
    <source>
        <dbReference type="ARBA" id="ARBA00004286"/>
    </source>
</evidence>
<evidence type="ECO:0000256" key="5">
    <source>
        <dbReference type="ARBA" id="ARBA00023204"/>
    </source>
</evidence>
<dbReference type="FunCoup" id="A0A1W4XM57">
    <property type="interactions" value="57"/>
</dbReference>
<dbReference type="InParanoid" id="A0A1W4XM57"/>
<dbReference type="Proteomes" id="UP000192223">
    <property type="component" value="Unplaced"/>
</dbReference>
<organism evidence="10 11">
    <name type="scientific">Agrilus planipennis</name>
    <name type="common">Emerald ash borer</name>
    <name type="synonym">Agrilus marcopoli</name>
    <dbReference type="NCBI Taxonomy" id="224129"/>
    <lineage>
        <taxon>Eukaryota</taxon>
        <taxon>Metazoa</taxon>
        <taxon>Ecdysozoa</taxon>
        <taxon>Arthropoda</taxon>
        <taxon>Hexapoda</taxon>
        <taxon>Insecta</taxon>
        <taxon>Pterygota</taxon>
        <taxon>Neoptera</taxon>
        <taxon>Endopterygota</taxon>
        <taxon>Coleoptera</taxon>
        <taxon>Polyphaga</taxon>
        <taxon>Elateriformia</taxon>
        <taxon>Buprestoidea</taxon>
        <taxon>Buprestidae</taxon>
        <taxon>Agrilinae</taxon>
        <taxon>Agrilus</taxon>
    </lineage>
</organism>
<dbReference type="GO" id="GO:0005694">
    <property type="term" value="C:chromosome"/>
    <property type="evidence" value="ECO:0007669"/>
    <property type="project" value="UniProtKB-SubCell"/>
</dbReference>
<dbReference type="Pfam" id="PF00498">
    <property type="entry name" value="FHA"/>
    <property type="match status" value="1"/>
</dbReference>
<evidence type="ECO:0000256" key="4">
    <source>
        <dbReference type="ARBA" id="ARBA00022763"/>
    </source>
</evidence>
<protein>
    <submittedName>
        <fullName evidence="11">Nibrin</fullName>
    </submittedName>
</protein>
<name>A0A1W4XM57_AGRPL</name>
<dbReference type="KEGG" id="apln:108742978"/>
<dbReference type="PANTHER" id="PTHR12162">
    <property type="entry name" value="NIBRIN-RELATED"/>
    <property type="match status" value="1"/>
</dbReference>
<keyword evidence="5" id="KW-0234">DNA repair</keyword>
<evidence type="ECO:0000256" key="3">
    <source>
        <dbReference type="ARBA" id="ARBA00022454"/>
    </source>
</evidence>
<keyword evidence="3" id="KW-0158">Chromosome</keyword>
<feature type="compositionally biased region" description="Acidic residues" evidence="8">
    <location>
        <begin position="623"/>
        <end position="632"/>
    </location>
</feature>
<dbReference type="PANTHER" id="PTHR12162:SF0">
    <property type="entry name" value="NIBRIN"/>
    <property type="match status" value="1"/>
</dbReference>
<dbReference type="InterPro" id="IPR043014">
    <property type="entry name" value="Nibrin_BRCT2_sf"/>
</dbReference>
<feature type="compositionally biased region" description="Basic residues" evidence="8">
    <location>
        <begin position="647"/>
        <end position="656"/>
    </location>
</feature>
<evidence type="ECO:0000256" key="8">
    <source>
        <dbReference type="SAM" id="MobiDB-lite"/>
    </source>
</evidence>
<keyword evidence="10" id="KW-1185">Reference proteome</keyword>
<dbReference type="InterPro" id="IPR032429">
    <property type="entry name" value="Nibrin_BRCT2"/>
</dbReference>
<dbReference type="CDD" id="cd22667">
    <property type="entry name" value="FHA_NBN"/>
    <property type="match status" value="1"/>
</dbReference>
<accession>A0A1W4XM57</accession>
<evidence type="ECO:0000313" key="11">
    <source>
        <dbReference type="RefSeq" id="XP_018333857.1"/>
    </source>
</evidence>
<evidence type="ECO:0000259" key="9">
    <source>
        <dbReference type="PROSITE" id="PS50006"/>
    </source>
</evidence>
<feature type="compositionally biased region" description="Polar residues" evidence="8">
    <location>
        <begin position="343"/>
        <end position="360"/>
    </location>
</feature>
<dbReference type="CDD" id="cd17741">
    <property type="entry name" value="BRCT_nibrin"/>
    <property type="match status" value="1"/>
</dbReference>
<evidence type="ECO:0000313" key="10">
    <source>
        <dbReference type="Proteomes" id="UP000192223"/>
    </source>
</evidence>
<evidence type="ECO:0000256" key="1">
    <source>
        <dbReference type="ARBA" id="ARBA00004123"/>
    </source>
</evidence>
<keyword evidence="4" id="KW-0227">DNA damage</keyword>
<feature type="region of interest" description="Disordered" evidence="8">
    <location>
        <begin position="618"/>
        <end position="656"/>
    </location>
</feature>
<proteinExistence type="inferred from homology"/>
<evidence type="ECO:0000256" key="6">
    <source>
        <dbReference type="ARBA" id="ARBA00023242"/>
    </source>
</evidence>
<feature type="region of interest" description="Disordered" evidence="8">
    <location>
        <begin position="334"/>
        <end position="360"/>
    </location>
</feature>
<dbReference type="SUPFAM" id="SSF49879">
    <property type="entry name" value="SMAD/FHA domain"/>
    <property type="match status" value="1"/>
</dbReference>
<dbReference type="Gene3D" id="3.40.50.10190">
    <property type="entry name" value="BRCT domain"/>
    <property type="match status" value="1"/>
</dbReference>
<dbReference type="GO" id="GO:0007095">
    <property type="term" value="P:mitotic G2 DNA damage checkpoint signaling"/>
    <property type="evidence" value="ECO:0007669"/>
    <property type="project" value="InterPro"/>
</dbReference>
<sequence>MLFYLKDKEGSILYLLKDKYTIGRKDADILLTNDQSISRNHALLKLDSNRIILVDCGAKYKTYVDNTKLQPHEDTILSPGNTIKFGAFESIYKVGCINIVTAHSCLTKEEKKKVICQINFLNGCCVSNWTPECTHLTVNELKLTVKMLCCLIEGKPIVTVKFWEDFAKNVKENHSPPDPNNYKPPCTEIMLNKNLPLDFKEERKHLFRNKVFVFMTEADKETVELVIKYAGGQCISWEKEHIKKEDIDNPEKEYLIVQNTDSPTKIQSQELIDLIEHLKQTGKRLIPFTELALAIVNCSCEKDCNPNFDRNAALLKATSSQLAAPCKILVTETQTQQEEHSKNTQNNATIPPSFDNSSCSSQNFAPKINSTFAEPKVANKRIAEDHVDKLTENISKKAKMLTENFAVFINKKNKEITKANNAFDIFTNKKGDKDSSSGTSETKENSISTAEPKKRKFDFVEPDEKQNSLVEITKKINLDKDEVDNISLLQSKILKSSTNHFSSSGKTNQNSTTNILSGSWISINNSTNKIEEVCKQEDIDEEMLRFVNSFRNSVVIVEKNLIKCKPKANTLSINAVSNSNRKDFKKFKRVKPLKEQSTIIPRSECVRVICNSDAVLQPQAHEEDNDDNDDIEFINGPIQSKQQNTSSKKKPLKFEI</sequence>
<dbReference type="RefSeq" id="XP_018333857.1">
    <property type="nucleotide sequence ID" value="XM_018478355.2"/>
</dbReference>
<feature type="domain" description="FHA" evidence="9">
    <location>
        <begin position="20"/>
        <end position="69"/>
    </location>
</feature>
<gene>
    <name evidence="11" type="primary">LOC108742978</name>
</gene>
<dbReference type="SUPFAM" id="SSF52113">
    <property type="entry name" value="BRCT domain"/>
    <property type="match status" value="1"/>
</dbReference>
<dbReference type="InterPro" id="IPR036420">
    <property type="entry name" value="BRCT_dom_sf"/>
</dbReference>
<comment type="subcellular location">
    <subcellularLocation>
        <location evidence="2">Chromosome</location>
    </subcellularLocation>
    <subcellularLocation>
        <location evidence="1">Nucleus</location>
    </subcellularLocation>
</comment>
<dbReference type="Pfam" id="PF16508">
    <property type="entry name" value="NIBRIN_BRCT_II"/>
    <property type="match status" value="1"/>
</dbReference>
<dbReference type="AlphaFoldDB" id="A0A1W4XM57"/>
<dbReference type="SMART" id="SM00240">
    <property type="entry name" value="FHA"/>
    <property type="match status" value="1"/>
</dbReference>